<dbReference type="AlphaFoldDB" id="T1L3B0"/>
<reference evidence="1" key="2">
    <citation type="submission" date="2015-06" db="UniProtKB">
        <authorList>
            <consortium name="EnsemblMetazoa"/>
        </authorList>
    </citation>
    <scope>IDENTIFICATION</scope>
</reference>
<proteinExistence type="predicted"/>
<dbReference type="InterPro" id="IPR043504">
    <property type="entry name" value="Peptidase_S1_PA_chymotrypsin"/>
</dbReference>
<accession>T1L3B0</accession>
<name>T1L3B0_TETUR</name>
<dbReference type="EMBL" id="CAEY01001015">
    <property type="status" value="NOT_ANNOTATED_CDS"/>
    <property type="molecule type" value="Genomic_DNA"/>
</dbReference>
<evidence type="ECO:0000313" key="1">
    <source>
        <dbReference type="EnsemblMetazoa" id="tetur35g00880.1"/>
    </source>
</evidence>
<dbReference type="Proteomes" id="UP000015104">
    <property type="component" value="Unassembled WGS sequence"/>
</dbReference>
<dbReference type="EnsemblMetazoa" id="tetur35g00880.1">
    <property type="protein sequence ID" value="tetur35g00880.1"/>
    <property type="gene ID" value="tetur35g00880"/>
</dbReference>
<protein>
    <submittedName>
        <fullName evidence="1">Uncharacterized protein</fullName>
    </submittedName>
</protein>
<dbReference type="HOGENOM" id="CLU_2999066_0_0_1"/>
<dbReference type="InterPro" id="IPR009003">
    <property type="entry name" value="Peptidase_S1_PA"/>
</dbReference>
<dbReference type="SUPFAM" id="SSF50494">
    <property type="entry name" value="Trypsin-like serine proteases"/>
    <property type="match status" value="1"/>
</dbReference>
<organism evidence="1 2">
    <name type="scientific">Tetranychus urticae</name>
    <name type="common">Two-spotted spider mite</name>
    <dbReference type="NCBI Taxonomy" id="32264"/>
    <lineage>
        <taxon>Eukaryota</taxon>
        <taxon>Metazoa</taxon>
        <taxon>Ecdysozoa</taxon>
        <taxon>Arthropoda</taxon>
        <taxon>Chelicerata</taxon>
        <taxon>Arachnida</taxon>
        <taxon>Acari</taxon>
        <taxon>Acariformes</taxon>
        <taxon>Trombidiformes</taxon>
        <taxon>Prostigmata</taxon>
        <taxon>Eleutherengona</taxon>
        <taxon>Raphignathae</taxon>
        <taxon>Tetranychoidea</taxon>
        <taxon>Tetranychidae</taxon>
        <taxon>Tetranychus</taxon>
    </lineage>
</organism>
<keyword evidence="2" id="KW-1185">Reference proteome</keyword>
<sequence length="57" mass="6757">MLYILYKLNDKVTFNPNFNETTLQNDTAFSLLHEAVEFNKYIQPIFQSLERFVPKTA</sequence>
<reference evidence="2" key="1">
    <citation type="submission" date="2011-08" db="EMBL/GenBank/DDBJ databases">
        <authorList>
            <person name="Rombauts S."/>
        </authorList>
    </citation>
    <scope>NUCLEOTIDE SEQUENCE</scope>
    <source>
        <strain evidence="2">London</strain>
    </source>
</reference>
<dbReference type="Gene3D" id="2.40.10.10">
    <property type="entry name" value="Trypsin-like serine proteases"/>
    <property type="match status" value="1"/>
</dbReference>
<evidence type="ECO:0000313" key="2">
    <source>
        <dbReference type="Proteomes" id="UP000015104"/>
    </source>
</evidence>